<evidence type="ECO:0000313" key="3">
    <source>
        <dbReference type="Proteomes" id="UP000694569"/>
    </source>
</evidence>
<evidence type="ECO:0000313" key="2">
    <source>
        <dbReference type="Ensembl" id="ENSLLEP00000033630.1"/>
    </source>
</evidence>
<accession>A0A8C5Q7G3</accession>
<dbReference type="InterPro" id="IPR024130">
    <property type="entry name" value="DAP1/DAPL1"/>
</dbReference>
<keyword evidence="3" id="KW-1185">Reference proteome</keyword>
<dbReference type="GO" id="GO:0097190">
    <property type="term" value="P:apoptotic signaling pathway"/>
    <property type="evidence" value="ECO:0007669"/>
    <property type="project" value="TreeGrafter"/>
</dbReference>
<dbReference type="PANTHER" id="PTHR13177">
    <property type="entry name" value="DEATH-ASSOCIATED PROTEIN 1"/>
    <property type="match status" value="1"/>
</dbReference>
<reference evidence="2" key="1">
    <citation type="submission" date="2025-08" db="UniProtKB">
        <authorList>
            <consortium name="Ensembl"/>
        </authorList>
    </citation>
    <scope>IDENTIFICATION</scope>
</reference>
<dbReference type="PANTHER" id="PTHR13177:SF2">
    <property type="entry name" value="DEATH-ASSOCIATED PROTEIN-LIKE 1"/>
    <property type="match status" value="1"/>
</dbReference>
<dbReference type="GO" id="GO:0070513">
    <property type="term" value="F:death domain binding"/>
    <property type="evidence" value="ECO:0007669"/>
    <property type="project" value="TreeGrafter"/>
</dbReference>
<feature type="compositionally biased region" description="Basic and acidic residues" evidence="1">
    <location>
        <begin position="8"/>
        <end position="28"/>
    </location>
</feature>
<dbReference type="OrthoDB" id="9934354at2759"/>
<organism evidence="2 3">
    <name type="scientific">Leptobrachium leishanense</name>
    <name type="common">Leishan spiny toad</name>
    <dbReference type="NCBI Taxonomy" id="445787"/>
    <lineage>
        <taxon>Eukaryota</taxon>
        <taxon>Metazoa</taxon>
        <taxon>Chordata</taxon>
        <taxon>Craniata</taxon>
        <taxon>Vertebrata</taxon>
        <taxon>Euteleostomi</taxon>
        <taxon>Amphibia</taxon>
        <taxon>Batrachia</taxon>
        <taxon>Anura</taxon>
        <taxon>Pelobatoidea</taxon>
        <taxon>Megophryidae</taxon>
        <taxon>Leptobrachium</taxon>
    </lineage>
</organism>
<feature type="region of interest" description="Disordered" evidence="1">
    <location>
        <begin position="1"/>
        <end position="83"/>
    </location>
</feature>
<sequence>MQCSSDATRQRPDMELTQKFGAEFHRWGEGNSAVKAEKQAPGSIWRQTEPAVKAGGMRVSKKQVSDDSGANERRLKKPAPERPSTLMNMQAWSLLPGALQKLSHEFPAEAAYLTHYKPLPTVDKANPQKRLYIIHQPRKF</sequence>
<dbReference type="Ensembl" id="ENSLLET00000034906.1">
    <property type="protein sequence ID" value="ENSLLEP00000033630.1"/>
    <property type="gene ID" value="ENSLLEG00000021280.1"/>
</dbReference>
<dbReference type="Pfam" id="PF15228">
    <property type="entry name" value="DAP"/>
    <property type="match status" value="1"/>
</dbReference>
<name>A0A8C5Q7G3_9ANUR</name>
<reference evidence="2" key="2">
    <citation type="submission" date="2025-09" db="UniProtKB">
        <authorList>
            <consortium name="Ensembl"/>
        </authorList>
    </citation>
    <scope>IDENTIFICATION</scope>
</reference>
<dbReference type="GO" id="GO:0034198">
    <property type="term" value="P:cellular response to amino acid starvation"/>
    <property type="evidence" value="ECO:0007669"/>
    <property type="project" value="TreeGrafter"/>
</dbReference>
<evidence type="ECO:0000256" key="1">
    <source>
        <dbReference type="SAM" id="MobiDB-lite"/>
    </source>
</evidence>
<dbReference type="GO" id="GO:0010507">
    <property type="term" value="P:negative regulation of autophagy"/>
    <property type="evidence" value="ECO:0007669"/>
    <property type="project" value="TreeGrafter"/>
</dbReference>
<protein>
    <submittedName>
        <fullName evidence="2">Uncharacterized protein</fullName>
    </submittedName>
</protein>
<dbReference type="Proteomes" id="UP000694569">
    <property type="component" value="Unplaced"/>
</dbReference>
<proteinExistence type="predicted"/>
<dbReference type="AlphaFoldDB" id="A0A8C5Q7G3"/>